<evidence type="ECO:0000256" key="1">
    <source>
        <dbReference type="SAM" id="MobiDB-lite"/>
    </source>
</evidence>
<feature type="region of interest" description="Disordered" evidence="1">
    <location>
        <begin position="90"/>
        <end position="109"/>
    </location>
</feature>
<dbReference type="EMBL" id="BMCI01000011">
    <property type="protein sequence ID" value="GGC72629.1"/>
    <property type="molecule type" value="Genomic_DNA"/>
</dbReference>
<gene>
    <name evidence="3" type="ORF">GCM10007209_38230</name>
</gene>
<organism evidence="3 4">
    <name type="scientific">Haloferax sulfurifontis</name>
    <dbReference type="NCBI Taxonomy" id="255616"/>
    <lineage>
        <taxon>Archaea</taxon>
        <taxon>Methanobacteriati</taxon>
        <taxon>Methanobacteriota</taxon>
        <taxon>Stenosarchaea group</taxon>
        <taxon>Halobacteria</taxon>
        <taxon>Halobacteriales</taxon>
        <taxon>Haloferacaceae</taxon>
        <taxon>Haloferax</taxon>
    </lineage>
</organism>
<evidence type="ECO:0000313" key="3">
    <source>
        <dbReference type="EMBL" id="GGC72629.1"/>
    </source>
</evidence>
<evidence type="ECO:0000256" key="2">
    <source>
        <dbReference type="SAM" id="Phobius"/>
    </source>
</evidence>
<comment type="caution">
    <text evidence="3">The sequence shown here is derived from an EMBL/GenBank/DDBJ whole genome shotgun (WGS) entry which is preliminary data.</text>
</comment>
<name>A0A830E364_9EURY</name>
<keyword evidence="2" id="KW-1133">Transmembrane helix</keyword>
<feature type="transmembrane region" description="Helical" evidence="2">
    <location>
        <begin position="25"/>
        <end position="44"/>
    </location>
</feature>
<feature type="transmembrane region" description="Helical" evidence="2">
    <location>
        <begin position="56"/>
        <end position="79"/>
    </location>
</feature>
<reference evidence="3" key="1">
    <citation type="journal article" date="2014" name="Int. J. Syst. Evol. Microbiol.">
        <title>Complete genome sequence of Corynebacterium casei LMG S-19264T (=DSM 44701T), isolated from a smear-ripened cheese.</title>
        <authorList>
            <consortium name="US DOE Joint Genome Institute (JGI-PGF)"/>
            <person name="Walter F."/>
            <person name="Albersmeier A."/>
            <person name="Kalinowski J."/>
            <person name="Ruckert C."/>
        </authorList>
    </citation>
    <scope>NUCLEOTIDE SEQUENCE</scope>
    <source>
        <strain evidence="3">CCM 7217</strain>
    </source>
</reference>
<protein>
    <submittedName>
        <fullName evidence="3">Uncharacterized protein</fullName>
    </submittedName>
</protein>
<dbReference type="RefSeq" id="WP_007273982.1">
    <property type="nucleotide sequence ID" value="NZ_BMCI01000011.1"/>
</dbReference>
<accession>A0A830E364</accession>
<dbReference type="Proteomes" id="UP000646833">
    <property type="component" value="Unassembled WGS sequence"/>
</dbReference>
<sequence length="109" mass="11697">MASRVRQAVRATYRERREDVEADEIAGDVAVGVVFPAIGLYGLYATGTTPTTTTMGFVGALAVAGIELALLYFGVLHAIATWNVYRRSEPTHQHGESYDGFAQSGEGSE</sequence>
<dbReference type="AlphaFoldDB" id="A0A830E364"/>
<proteinExistence type="predicted"/>
<keyword evidence="2" id="KW-0472">Membrane</keyword>
<reference evidence="3" key="2">
    <citation type="submission" date="2020-09" db="EMBL/GenBank/DDBJ databases">
        <authorList>
            <person name="Sun Q."/>
            <person name="Sedlacek I."/>
        </authorList>
    </citation>
    <scope>NUCLEOTIDE SEQUENCE</scope>
    <source>
        <strain evidence="3">CCM 7217</strain>
    </source>
</reference>
<evidence type="ECO:0000313" key="4">
    <source>
        <dbReference type="Proteomes" id="UP000646833"/>
    </source>
</evidence>
<keyword evidence="2" id="KW-0812">Transmembrane</keyword>